<sequence>MFRKNTNHQQPALISAASELPAKQRKRLENSWASTFYKEFFCRIDEERFAVLYSEKDSRPNVPVNVLIGLEALKSGFGWSDEELYEHYCFDLQVRYALGYDRLGDGDFEIRTLYYFRERLSRYNAEKGINLLEQAFEKITDAQITSLKVRTKMQRMDSTQIASNIVSASRLQLLVEGLQRVARILSEADKARLGELLAPYTRDSAGHYTYRVKGTEAVQEHLQEIGQAIHLLLQELKKAYAAEVPYQVLARLFAENFKLVSKAVSPKKNDEITSGCLQSVDDLEATYRTKAKKHYKGYVANITETCDPENDLQLITKVQVAPNNVDDGQLLAEALPNLKERTDVDTMLTDGGYGGEVSDQALQKQDVTLIQTAIRGRSPASDKVHLSQFTIKFNKDGKPTKATCPKEQTVPVQTSNQKKSFVAHFDPKQCRNCPLREACPAQPGKRDPKYHLRFTQNQARAAERRRQSQAYARSSQNLRAAVEATVRSVKHPFPAGKLPVRGSFRMTNLIIASAAMANVRRIQRFIAAKRKPQSAKPDGEAKEKTAQDSFFLFLSGWTPLHYGFGSVVGC</sequence>
<dbReference type="Pfam" id="PF13751">
    <property type="entry name" value="DDE_Tnp_1_6"/>
    <property type="match status" value="1"/>
</dbReference>
<dbReference type="EMBL" id="JACNJN010000149">
    <property type="protein sequence ID" value="MBC8336235.1"/>
    <property type="molecule type" value="Genomic_DNA"/>
</dbReference>
<gene>
    <name evidence="2" type="ORF">H8E29_13290</name>
</gene>
<dbReference type="Proteomes" id="UP000614469">
    <property type="component" value="Unassembled WGS sequence"/>
</dbReference>
<evidence type="ECO:0000313" key="2">
    <source>
        <dbReference type="EMBL" id="MBC8336235.1"/>
    </source>
</evidence>
<reference evidence="2 3" key="1">
    <citation type="submission" date="2020-08" db="EMBL/GenBank/DDBJ databases">
        <title>Bridging the membrane lipid divide: bacteria of the FCB group superphylum have the potential to synthesize archaeal ether lipids.</title>
        <authorList>
            <person name="Villanueva L."/>
            <person name="Von Meijenfeldt F.A.B."/>
            <person name="Westbye A.B."/>
            <person name="Yadav S."/>
            <person name="Hopmans E.C."/>
            <person name="Dutilh B.E."/>
            <person name="Sinninghe Damste J.S."/>
        </authorList>
    </citation>
    <scope>NUCLEOTIDE SEQUENCE [LARGE SCALE GENOMIC DNA]</scope>
    <source>
        <strain evidence="2">NIOZ-UU36</strain>
    </source>
</reference>
<dbReference type="InterPro" id="IPR025668">
    <property type="entry name" value="Tnp_DDE_dom"/>
</dbReference>
<organism evidence="2 3">
    <name type="scientific">Candidatus Desulfolinea nitratireducens</name>
    <dbReference type="NCBI Taxonomy" id="2841698"/>
    <lineage>
        <taxon>Bacteria</taxon>
        <taxon>Bacillati</taxon>
        <taxon>Chloroflexota</taxon>
        <taxon>Anaerolineae</taxon>
        <taxon>Anaerolineales</taxon>
        <taxon>Anaerolineales incertae sedis</taxon>
        <taxon>Candidatus Desulfolinea</taxon>
    </lineage>
</organism>
<evidence type="ECO:0000259" key="1">
    <source>
        <dbReference type="Pfam" id="PF13751"/>
    </source>
</evidence>
<accession>A0A8J6NN04</accession>
<name>A0A8J6NN04_9CHLR</name>
<dbReference type="PANTHER" id="PTHR33408">
    <property type="entry name" value="TRANSPOSASE"/>
    <property type="match status" value="1"/>
</dbReference>
<feature type="domain" description="Transposase DDE" evidence="1">
    <location>
        <begin position="403"/>
        <end position="522"/>
    </location>
</feature>
<dbReference type="PANTHER" id="PTHR33408:SF2">
    <property type="entry name" value="TRANSPOSASE DDE DOMAIN-CONTAINING PROTEIN"/>
    <property type="match status" value="1"/>
</dbReference>
<comment type="caution">
    <text evidence="2">The sequence shown here is derived from an EMBL/GenBank/DDBJ whole genome shotgun (WGS) entry which is preliminary data.</text>
</comment>
<evidence type="ECO:0000313" key="3">
    <source>
        <dbReference type="Proteomes" id="UP000614469"/>
    </source>
</evidence>
<proteinExistence type="predicted"/>
<dbReference type="AlphaFoldDB" id="A0A8J6NN04"/>
<protein>
    <submittedName>
        <fullName evidence="2">Transposase</fullName>
    </submittedName>
</protein>